<evidence type="ECO:0000256" key="1">
    <source>
        <dbReference type="SAM" id="MobiDB-lite"/>
    </source>
</evidence>
<proteinExistence type="predicted"/>
<evidence type="ECO:0000313" key="5">
    <source>
        <dbReference type="Proteomes" id="UP001306950"/>
    </source>
</evidence>
<dbReference type="Proteomes" id="UP001306950">
    <property type="component" value="Unassembled WGS sequence"/>
</dbReference>
<dbReference type="Pfam" id="PF02517">
    <property type="entry name" value="Rce1-like"/>
    <property type="match status" value="1"/>
</dbReference>
<organism evidence="4 5">
    <name type="scientific">Paenibacillus haidiansis</name>
    <dbReference type="NCBI Taxonomy" id="1574488"/>
    <lineage>
        <taxon>Bacteria</taxon>
        <taxon>Bacillati</taxon>
        <taxon>Bacillota</taxon>
        <taxon>Bacilli</taxon>
        <taxon>Bacillales</taxon>
        <taxon>Paenibacillaceae</taxon>
        <taxon>Paenibacillus</taxon>
    </lineage>
</organism>
<feature type="transmembrane region" description="Helical" evidence="2">
    <location>
        <begin position="507"/>
        <end position="527"/>
    </location>
</feature>
<feature type="transmembrane region" description="Helical" evidence="2">
    <location>
        <begin position="273"/>
        <end position="291"/>
    </location>
</feature>
<sequence length="557" mass="62067">MYSDPHPEPYGRRPKTRTLWLLAAIGFIVFIWVQLLPTTDSESLQVQQSTQIITKEQARESAAKFAATALGYAGDLGEALVTYDTDSDVYGYLTREDLMADFLKKYDKQFPYDVFQVRFEHPDAETSALTVDVHMTTGKVVGFEKTGDYELSVSSSWEQILEQANPILSALGFDENTEMVVDEVPNGLLLTLSGYTVGEAQAEVGVTYDGGRVTMVESYFDIPQSYTDYIDRQTTIANWLTYVGYALMTFVLGILAIVYSALKRIHTSFKRGIILASVYFLISLGSAINMLPYFEKEGISGPILIFSMFIQGIVTLIMAASIYFSLVGGDGLWREQGIALWPRAKEQGYGRHVLSAVWDGYAWALILLGVQSVIFLVLENTIHMWSTTDDSQSTYNMLYPALLPLLAWVAGIGEEAVYRLFGIPMLKKMFRSTVAASVITTLIWAFGHTLYPIYPVISRPIELLFIGLLFSFIFLRYGFITVMFAHVIFDSLLMSISVMFTGGALNIAAGIFFIALPAIVAYVIYLFNPPGKERPPVPPQKKEEPLFTTPLPPGGHL</sequence>
<feature type="transmembrane region" description="Helical" evidence="2">
    <location>
        <begin position="303"/>
        <end position="326"/>
    </location>
</feature>
<feature type="domain" description="CAAX prenyl protease 2/Lysostaphin resistance protein A-like" evidence="3">
    <location>
        <begin position="401"/>
        <end position="491"/>
    </location>
</feature>
<feature type="compositionally biased region" description="Basic and acidic residues" evidence="1">
    <location>
        <begin position="534"/>
        <end position="545"/>
    </location>
</feature>
<dbReference type="GO" id="GO:0016787">
    <property type="term" value="F:hydrolase activity"/>
    <property type="evidence" value="ECO:0007669"/>
    <property type="project" value="UniProtKB-KW"/>
</dbReference>
<dbReference type="EMBL" id="JAZHPZ010000015">
    <property type="protein sequence ID" value="MEF2968530.1"/>
    <property type="molecule type" value="Genomic_DNA"/>
</dbReference>
<feature type="transmembrane region" description="Helical" evidence="2">
    <location>
        <begin position="19"/>
        <end position="37"/>
    </location>
</feature>
<name>A0ABU7VXP3_9BACL</name>
<evidence type="ECO:0000313" key="4">
    <source>
        <dbReference type="EMBL" id="MEF2968530.1"/>
    </source>
</evidence>
<protein>
    <submittedName>
        <fullName evidence="4">CPBP family intramembrane glutamic endopeptidase</fullName>
        <ecNumber evidence="4">3.4.-.-</ecNumber>
    </submittedName>
</protein>
<evidence type="ECO:0000259" key="3">
    <source>
        <dbReference type="Pfam" id="PF02517"/>
    </source>
</evidence>
<feature type="transmembrane region" description="Helical" evidence="2">
    <location>
        <begin position="433"/>
        <end position="451"/>
    </location>
</feature>
<dbReference type="EC" id="3.4.-.-" evidence="4"/>
<reference evidence="4 5" key="1">
    <citation type="submission" date="2024-02" db="EMBL/GenBank/DDBJ databases">
        <title>A nitrogen-fixing paenibacillus bacterium.</title>
        <authorList>
            <person name="Zhang W.L."/>
            <person name="Chen S.F."/>
        </authorList>
    </citation>
    <scope>NUCLEOTIDE SEQUENCE [LARGE SCALE GENOMIC DNA]</scope>
    <source>
        <strain evidence="4 5">M1</strain>
    </source>
</reference>
<dbReference type="InterPro" id="IPR003675">
    <property type="entry name" value="Rce1/LyrA-like_dom"/>
</dbReference>
<keyword evidence="4" id="KW-0378">Hydrolase</keyword>
<dbReference type="RefSeq" id="WP_331848704.1">
    <property type="nucleotide sequence ID" value="NZ_JAZHPZ010000015.1"/>
</dbReference>
<feature type="transmembrane region" description="Helical" evidence="2">
    <location>
        <begin position="360"/>
        <end position="378"/>
    </location>
</feature>
<gene>
    <name evidence="4" type="ORF">V3851_22165</name>
</gene>
<accession>A0ABU7VXP3</accession>
<keyword evidence="2" id="KW-0472">Membrane</keyword>
<keyword evidence="5" id="KW-1185">Reference proteome</keyword>
<feature type="transmembrane region" description="Helical" evidence="2">
    <location>
        <begin position="239"/>
        <end position="261"/>
    </location>
</feature>
<comment type="caution">
    <text evidence="4">The sequence shown here is derived from an EMBL/GenBank/DDBJ whole genome shotgun (WGS) entry which is preliminary data.</text>
</comment>
<feature type="region of interest" description="Disordered" evidence="1">
    <location>
        <begin position="534"/>
        <end position="557"/>
    </location>
</feature>
<evidence type="ECO:0000256" key="2">
    <source>
        <dbReference type="SAM" id="Phobius"/>
    </source>
</evidence>
<keyword evidence="2" id="KW-0812">Transmembrane</keyword>
<feature type="transmembrane region" description="Helical" evidence="2">
    <location>
        <begin position="398"/>
        <end position="421"/>
    </location>
</feature>
<keyword evidence="2" id="KW-1133">Transmembrane helix</keyword>